<dbReference type="PANTHER" id="PTHR30619">
    <property type="entry name" value="DNA INTERNALIZATION/COMPETENCE PROTEIN COMEC/REC2"/>
    <property type="match status" value="1"/>
</dbReference>
<evidence type="ECO:0000256" key="5">
    <source>
        <dbReference type="ARBA" id="ARBA00023136"/>
    </source>
</evidence>
<dbReference type="NCBIfam" id="TIGR00360">
    <property type="entry name" value="ComEC_N-term"/>
    <property type="match status" value="1"/>
</dbReference>
<evidence type="ECO:0000313" key="8">
    <source>
        <dbReference type="EMBL" id="VWL85458.1"/>
    </source>
</evidence>
<evidence type="ECO:0000256" key="1">
    <source>
        <dbReference type="ARBA" id="ARBA00004651"/>
    </source>
</evidence>
<proteinExistence type="predicted"/>
<feature type="transmembrane region" description="Helical" evidence="6">
    <location>
        <begin position="134"/>
        <end position="154"/>
    </location>
</feature>
<keyword evidence="2" id="KW-1003">Cell membrane</keyword>
<feature type="transmembrane region" description="Helical" evidence="6">
    <location>
        <begin position="329"/>
        <end position="346"/>
    </location>
</feature>
<evidence type="ECO:0000259" key="7">
    <source>
        <dbReference type="Pfam" id="PF03772"/>
    </source>
</evidence>
<reference evidence="8 9" key="1">
    <citation type="submission" date="2019-10" db="EMBL/GenBank/DDBJ databases">
        <authorList>
            <person name="Blom J."/>
        </authorList>
    </citation>
    <scope>NUCLEOTIDE SEQUENCE [LARGE SCALE GENOMIC DNA]</scope>
    <source>
        <strain evidence="8 9">ES3154-GLU</strain>
    </source>
</reference>
<dbReference type="GO" id="GO:0005886">
    <property type="term" value="C:plasma membrane"/>
    <property type="evidence" value="ECO:0007669"/>
    <property type="project" value="UniProtKB-SubCell"/>
</dbReference>
<dbReference type="Proteomes" id="UP000419017">
    <property type="component" value="Unassembled WGS sequence"/>
</dbReference>
<accession>A0A6I8M7L9</accession>
<dbReference type="Pfam" id="PF03772">
    <property type="entry name" value="Competence"/>
    <property type="match status" value="1"/>
</dbReference>
<comment type="subcellular location">
    <subcellularLocation>
        <location evidence="1">Cell membrane</location>
        <topology evidence="1">Multi-pass membrane protein</topology>
    </subcellularLocation>
</comment>
<evidence type="ECO:0000313" key="9">
    <source>
        <dbReference type="Proteomes" id="UP000419017"/>
    </source>
</evidence>
<dbReference type="InterPro" id="IPR052159">
    <property type="entry name" value="Competence_DNA_uptake"/>
</dbReference>
<feature type="transmembrane region" description="Helical" evidence="6">
    <location>
        <begin position="163"/>
        <end position="187"/>
    </location>
</feature>
<protein>
    <submittedName>
        <fullName evidence="8">ComEC/Rec2-like protein</fullName>
    </submittedName>
</protein>
<sequence>MKKVYCFTALLLYIFFIYTITYKNEAVFVKDVYITQSNVYVSRINNKLLIKPKFEYNNYEITKNGNYKLYFKNDEFIGYKESYFNKLRDIIDKRIEKVFDYKLRAYAKALLLRDKSYLDEYSLQHIKKASISHIFATSAFHLSLIYMIVIRLLLGLNKRIKEIIALVFISIYVFTLGFSPSILRAYLMILTHTLFKNKFKSENVLLYTFLLTLLINPYQILSVSYILTYLISYVVLVSKYNNILLKSAIIQLVTLPIIYYTFGEFNLISFLVNIVYIPLFMFLIYGLIISLLVNFTILINFLEEYVVILETGLYYISKIEITIIKYNKVYFIFILMLYLIGIFAYIQHIYGLTRRS</sequence>
<keyword evidence="4 6" id="KW-1133">Transmembrane helix</keyword>
<feature type="domain" description="ComEC/Rec2-related protein" evidence="7">
    <location>
        <begin position="110"/>
        <end position="346"/>
    </location>
</feature>
<evidence type="ECO:0000256" key="2">
    <source>
        <dbReference type="ARBA" id="ARBA00022475"/>
    </source>
</evidence>
<evidence type="ECO:0000256" key="4">
    <source>
        <dbReference type="ARBA" id="ARBA00022989"/>
    </source>
</evidence>
<feature type="transmembrane region" description="Helical" evidence="6">
    <location>
        <begin position="243"/>
        <end position="262"/>
    </location>
</feature>
<feature type="transmembrane region" description="Helical" evidence="6">
    <location>
        <begin position="268"/>
        <end position="288"/>
    </location>
</feature>
<evidence type="ECO:0000256" key="3">
    <source>
        <dbReference type="ARBA" id="ARBA00022692"/>
    </source>
</evidence>
<dbReference type="InterPro" id="IPR004477">
    <property type="entry name" value="ComEC_N"/>
</dbReference>
<gene>
    <name evidence="8" type="ORF">OMES3154_00743</name>
</gene>
<dbReference type="EMBL" id="CABWIB010000001">
    <property type="protein sequence ID" value="VWL85458.1"/>
    <property type="molecule type" value="Genomic_DNA"/>
</dbReference>
<feature type="transmembrane region" description="Helical" evidence="6">
    <location>
        <begin position="207"/>
        <end position="231"/>
    </location>
</feature>
<organism evidence="8 9">
    <name type="scientific">Oceanivirga miroungae</name>
    <dbReference type="NCBI Taxonomy" id="1130046"/>
    <lineage>
        <taxon>Bacteria</taxon>
        <taxon>Fusobacteriati</taxon>
        <taxon>Fusobacteriota</taxon>
        <taxon>Fusobacteriia</taxon>
        <taxon>Fusobacteriales</taxon>
        <taxon>Leptotrichiaceae</taxon>
        <taxon>Oceanivirga</taxon>
    </lineage>
</organism>
<dbReference type="AlphaFoldDB" id="A0A6I8M7L9"/>
<keyword evidence="3 6" id="KW-0812">Transmembrane</keyword>
<evidence type="ECO:0000256" key="6">
    <source>
        <dbReference type="SAM" id="Phobius"/>
    </source>
</evidence>
<keyword evidence="9" id="KW-1185">Reference proteome</keyword>
<dbReference type="PANTHER" id="PTHR30619:SF7">
    <property type="entry name" value="BETA-LACTAMASE DOMAIN PROTEIN"/>
    <property type="match status" value="1"/>
</dbReference>
<name>A0A6I8M7L9_9FUSO</name>
<keyword evidence="5 6" id="KW-0472">Membrane</keyword>